<organism evidence="1 2">
    <name type="scientific">Marininema mesophilum</name>
    <dbReference type="NCBI Taxonomy" id="1048340"/>
    <lineage>
        <taxon>Bacteria</taxon>
        <taxon>Bacillati</taxon>
        <taxon>Bacillota</taxon>
        <taxon>Bacilli</taxon>
        <taxon>Bacillales</taxon>
        <taxon>Thermoactinomycetaceae</taxon>
        <taxon>Marininema</taxon>
    </lineage>
</organism>
<protein>
    <submittedName>
        <fullName evidence="1">Uncharacterized protein</fullName>
    </submittedName>
</protein>
<sequence length="84" mass="9505">MGIGLKLTVDGETPIQTLSEQLESTVKKNVEEISGVVVNQISVYFVLSGRQSVWMEAEDEKVEIWRTYRGALQNLIYLLISKMT</sequence>
<dbReference type="RefSeq" id="WP_091737243.1">
    <property type="nucleotide sequence ID" value="NZ_FNNQ01000004.1"/>
</dbReference>
<dbReference type="Proteomes" id="UP000198534">
    <property type="component" value="Unassembled WGS sequence"/>
</dbReference>
<keyword evidence="2" id="KW-1185">Reference proteome</keyword>
<evidence type="ECO:0000313" key="1">
    <source>
        <dbReference type="EMBL" id="SDW53708.1"/>
    </source>
</evidence>
<dbReference type="EMBL" id="FNNQ01000004">
    <property type="protein sequence ID" value="SDW53708.1"/>
    <property type="molecule type" value="Genomic_DNA"/>
</dbReference>
<dbReference type="OrthoDB" id="1716040at2"/>
<name>A0A1H2UCT1_9BACL</name>
<reference evidence="1 2" key="1">
    <citation type="submission" date="2016-10" db="EMBL/GenBank/DDBJ databases">
        <authorList>
            <person name="de Groot N.N."/>
        </authorList>
    </citation>
    <scope>NUCLEOTIDE SEQUENCE [LARGE SCALE GENOMIC DNA]</scope>
    <source>
        <strain evidence="1 2">DSM 45610</strain>
    </source>
</reference>
<evidence type="ECO:0000313" key="2">
    <source>
        <dbReference type="Proteomes" id="UP000198534"/>
    </source>
</evidence>
<dbReference type="AlphaFoldDB" id="A0A1H2UCT1"/>
<gene>
    <name evidence="1" type="ORF">SAMN05444487_10462</name>
</gene>
<proteinExistence type="predicted"/>
<accession>A0A1H2UCT1</accession>
<dbReference type="STRING" id="1048340.SAMN05444487_10462"/>